<dbReference type="GO" id="GO:0016788">
    <property type="term" value="F:hydrolase activity, acting on ester bonds"/>
    <property type="evidence" value="ECO:0007669"/>
    <property type="project" value="InterPro"/>
</dbReference>
<evidence type="ECO:0008006" key="4">
    <source>
        <dbReference type="Google" id="ProtNLM"/>
    </source>
</evidence>
<dbReference type="AlphaFoldDB" id="A0A9N8HZN3"/>
<dbReference type="GO" id="GO:0006629">
    <property type="term" value="P:lipid metabolic process"/>
    <property type="evidence" value="ECO:0007669"/>
    <property type="project" value="TreeGrafter"/>
</dbReference>
<proteinExistence type="predicted"/>
<feature type="signal peptide" evidence="1">
    <location>
        <begin position="1"/>
        <end position="18"/>
    </location>
</feature>
<organism evidence="2 3">
    <name type="scientific">Seminavis robusta</name>
    <dbReference type="NCBI Taxonomy" id="568900"/>
    <lineage>
        <taxon>Eukaryota</taxon>
        <taxon>Sar</taxon>
        <taxon>Stramenopiles</taxon>
        <taxon>Ochrophyta</taxon>
        <taxon>Bacillariophyta</taxon>
        <taxon>Bacillariophyceae</taxon>
        <taxon>Bacillariophycidae</taxon>
        <taxon>Naviculales</taxon>
        <taxon>Naviculaceae</taxon>
        <taxon>Seminavis</taxon>
    </lineage>
</organism>
<dbReference type="PANTHER" id="PTHR37981:SF1">
    <property type="entry name" value="SGNH HYDROLASE-TYPE ESTERASE DOMAIN-CONTAINING PROTEIN"/>
    <property type="match status" value="1"/>
</dbReference>
<name>A0A9N8HZN3_9STRA</name>
<dbReference type="Proteomes" id="UP001153069">
    <property type="component" value="Unassembled WGS sequence"/>
</dbReference>
<keyword evidence="1" id="KW-0732">Signal</keyword>
<sequence length="335" mass="35904">MIASLLFLLLASSLQAFAQISIVGIGDSYASGNGALGFYTGPYECYRSPNSWLAQAADKIGGVYLNRGCSDGVISHLENARVNTGLRRADGGTCPATNFAPEESYELDSSGTTCTRFLQPQLNWVDSTTDLVLIGLGGNDLNFETLVRSCFVGGSQSKTACENVMTTNIDLLPTFEADMTAALLAINAKFSANADSKIVLMTFPHIITEGRPWVEDCCGFSDGNMDIVDSLIDLGNAVQARQLAAVLAANTAAGREFAFLFDQTKRIFAGHEPRVGIEGGNFDGWVHDLNCNREQDSYHLNHIGHEVLGDATAFFIANLYDGVEVPTPAPTPDPL</sequence>
<dbReference type="PANTHER" id="PTHR37981">
    <property type="entry name" value="LIPASE 2"/>
    <property type="match status" value="1"/>
</dbReference>
<accession>A0A9N8HZN3</accession>
<evidence type="ECO:0000256" key="1">
    <source>
        <dbReference type="SAM" id="SignalP"/>
    </source>
</evidence>
<dbReference type="InterPro" id="IPR036514">
    <property type="entry name" value="SGNH_hydro_sf"/>
</dbReference>
<keyword evidence="3" id="KW-1185">Reference proteome</keyword>
<dbReference type="EMBL" id="CAICTM010003008">
    <property type="protein sequence ID" value="CAB9530725.1"/>
    <property type="molecule type" value="Genomic_DNA"/>
</dbReference>
<comment type="caution">
    <text evidence="2">The sequence shown here is derived from an EMBL/GenBank/DDBJ whole genome shotgun (WGS) entry which is preliminary data.</text>
</comment>
<protein>
    <recommendedName>
        <fullName evidence="4">SGNH hydrolase-type esterase domain-containing protein</fullName>
    </recommendedName>
</protein>
<dbReference type="SUPFAM" id="SSF52266">
    <property type="entry name" value="SGNH hydrolase"/>
    <property type="match status" value="1"/>
</dbReference>
<evidence type="ECO:0000313" key="2">
    <source>
        <dbReference type="EMBL" id="CAB9530725.1"/>
    </source>
</evidence>
<dbReference type="InterPro" id="IPR037460">
    <property type="entry name" value="SEST-like"/>
</dbReference>
<feature type="chain" id="PRO_5040470200" description="SGNH hydrolase-type esterase domain-containing protein" evidence="1">
    <location>
        <begin position="19"/>
        <end position="335"/>
    </location>
</feature>
<evidence type="ECO:0000313" key="3">
    <source>
        <dbReference type="Proteomes" id="UP001153069"/>
    </source>
</evidence>
<gene>
    <name evidence="2" type="ORF">SEMRO_3010_G342090.1</name>
</gene>
<dbReference type="Gene3D" id="3.40.50.1110">
    <property type="entry name" value="SGNH hydrolase"/>
    <property type="match status" value="1"/>
</dbReference>
<reference evidence="2" key="1">
    <citation type="submission" date="2020-06" db="EMBL/GenBank/DDBJ databases">
        <authorList>
            <consortium name="Plant Systems Biology data submission"/>
        </authorList>
    </citation>
    <scope>NUCLEOTIDE SEQUENCE</scope>
    <source>
        <strain evidence="2">D6</strain>
    </source>
</reference>